<dbReference type="SMART" id="SM00421">
    <property type="entry name" value="HTH_LUXR"/>
    <property type="match status" value="1"/>
</dbReference>
<protein>
    <submittedName>
        <fullName evidence="3">Transcriptional regulator, LuxR family</fullName>
    </submittedName>
</protein>
<name>B6WW63_9BACT</name>
<feature type="transmembrane region" description="Helical" evidence="1">
    <location>
        <begin position="68"/>
        <end position="90"/>
    </location>
</feature>
<dbReference type="InterPro" id="IPR000792">
    <property type="entry name" value="Tscrpt_reg_LuxR_C"/>
</dbReference>
<reference evidence="3 4" key="2">
    <citation type="submission" date="2008-10" db="EMBL/GenBank/DDBJ databases">
        <authorList>
            <person name="Fulton L."/>
            <person name="Clifton S."/>
            <person name="Fulton B."/>
            <person name="Xu J."/>
            <person name="Minx P."/>
            <person name="Pepin K.H."/>
            <person name="Johnson M."/>
            <person name="Bhonagiri V."/>
            <person name="Nash W.E."/>
            <person name="Mardis E.R."/>
            <person name="Wilson R.K."/>
        </authorList>
    </citation>
    <scope>NUCLEOTIDE SEQUENCE [LARGE SCALE GENOMIC DNA]</scope>
    <source>
        <strain evidence="3 4">ATCC 29098</strain>
    </source>
</reference>
<dbReference type="CDD" id="cd06170">
    <property type="entry name" value="LuxR_C_like"/>
    <property type="match status" value="1"/>
</dbReference>
<organism evidence="3 4">
    <name type="scientific">Desulfovibrio piger ATCC 29098</name>
    <dbReference type="NCBI Taxonomy" id="411464"/>
    <lineage>
        <taxon>Bacteria</taxon>
        <taxon>Pseudomonadati</taxon>
        <taxon>Thermodesulfobacteriota</taxon>
        <taxon>Desulfovibrionia</taxon>
        <taxon>Desulfovibrionales</taxon>
        <taxon>Desulfovibrionaceae</taxon>
        <taxon>Desulfovibrio</taxon>
    </lineage>
</organism>
<dbReference type="GO" id="GO:0006355">
    <property type="term" value="P:regulation of DNA-templated transcription"/>
    <property type="evidence" value="ECO:0007669"/>
    <property type="project" value="InterPro"/>
</dbReference>
<evidence type="ECO:0000313" key="4">
    <source>
        <dbReference type="Proteomes" id="UP000003676"/>
    </source>
</evidence>
<feature type="transmembrane region" description="Helical" evidence="1">
    <location>
        <begin position="378"/>
        <end position="398"/>
    </location>
</feature>
<evidence type="ECO:0000259" key="2">
    <source>
        <dbReference type="SMART" id="SM00421"/>
    </source>
</evidence>
<feature type="transmembrane region" description="Helical" evidence="1">
    <location>
        <begin position="189"/>
        <end position="208"/>
    </location>
</feature>
<feature type="transmembrane region" description="Helical" evidence="1">
    <location>
        <begin position="289"/>
        <end position="305"/>
    </location>
</feature>
<dbReference type="SUPFAM" id="SSF46894">
    <property type="entry name" value="C-terminal effector domain of the bipartite response regulators"/>
    <property type="match status" value="1"/>
</dbReference>
<feature type="transmembrane region" description="Helical" evidence="1">
    <location>
        <begin position="344"/>
        <end position="366"/>
    </location>
</feature>
<dbReference type="Gene3D" id="1.10.10.10">
    <property type="entry name" value="Winged helix-like DNA-binding domain superfamily/Winged helix DNA-binding domain"/>
    <property type="match status" value="1"/>
</dbReference>
<feature type="transmembrane region" description="Helical" evidence="1">
    <location>
        <begin position="158"/>
        <end position="177"/>
    </location>
</feature>
<sequence length="512" mass="55568">MLSTGGRPHGWRRLAADLKRGMALRHRRMFPGRQRSRTEGTICHVLPVTVHLQGPGAMSTIPRPHISSLWTAVLFTLYFFVFLTSEVFLQDCLLALDRPEDLHIFFLGQMAYLAAGYLSLALCRRCAYGLLRSVAAAAMLFPALLFIALAFMGIPASLLLWAAACSYFLGGTGAFLHYSAALCLHRSAVTGRVAGGSIGLAVAIQFLTDTCLDSGQTAILLALVSLVLAMLLARTPAPATADEAPSAPPSRRTLALVTAGTAILSIVVGLNEDIVTRLYATGALDVTSWPRLCYLASLLLAGFLADIRKRAFMPVITLCVLMLSNMAIFFLSDPRHYQLNLSILYFYSGFYVVYFTVLFLDLAPGTRWPLLWAGMGRLCRSLCVGAFFLCPSDLFGLLGQEYSIVLNTLLLAGVCAIFFWSGQLRDHGAARSAPPLRQAQAIGLFAQKHALTHRETDVLRAVLASSDPLGNIAVCLGISERVMQRHLTSIYAKCGVSGRLELVTAFFGQTPP</sequence>
<keyword evidence="1" id="KW-1133">Transmembrane helix</keyword>
<gene>
    <name evidence="3" type="ORF">DESPIG_02331</name>
</gene>
<dbReference type="AlphaFoldDB" id="B6WW63"/>
<dbReference type="EMBL" id="ABXU01000069">
    <property type="protein sequence ID" value="EEB32721.1"/>
    <property type="molecule type" value="Genomic_DNA"/>
</dbReference>
<dbReference type="InterPro" id="IPR016032">
    <property type="entry name" value="Sig_transdc_resp-reg_C-effctor"/>
</dbReference>
<dbReference type="GO" id="GO:0003677">
    <property type="term" value="F:DNA binding"/>
    <property type="evidence" value="ECO:0007669"/>
    <property type="project" value="InterPro"/>
</dbReference>
<feature type="transmembrane region" description="Helical" evidence="1">
    <location>
        <begin position="312"/>
        <end position="332"/>
    </location>
</feature>
<dbReference type="InterPro" id="IPR036388">
    <property type="entry name" value="WH-like_DNA-bd_sf"/>
</dbReference>
<feature type="transmembrane region" description="Helical" evidence="1">
    <location>
        <begin position="404"/>
        <end position="422"/>
    </location>
</feature>
<dbReference type="eggNOG" id="ENOG502ZC9I">
    <property type="taxonomic scope" value="Bacteria"/>
</dbReference>
<keyword evidence="1" id="KW-0812">Transmembrane</keyword>
<feature type="transmembrane region" description="Helical" evidence="1">
    <location>
        <begin position="253"/>
        <end position="269"/>
    </location>
</feature>
<dbReference type="Pfam" id="PF00196">
    <property type="entry name" value="GerE"/>
    <property type="match status" value="1"/>
</dbReference>
<feature type="domain" description="HTH luxR-type" evidence="2">
    <location>
        <begin position="448"/>
        <end position="506"/>
    </location>
</feature>
<feature type="transmembrane region" description="Helical" evidence="1">
    <location>
        <begin position="102"/>
        <end position="123"/>
    </location>
</feature>
<accession>B6WW63</accession>
<evidence type="ECO:0000313" key="3">
    <source>
        <dbReference type="EMBL" id="EEB32721.1"/>
    </source>
</evidence>
<evidence type="ECO:0000256" key="1">
    <source>
        <dbReference type="SAM" id="Phobius"/>
    </source>
</evidence>
<reference evidence="3 4" key="1">
    <citation type="submission" date="2008-10" db="EMBL/GenBank/DDBJ databases">
        <title>Draft genome sequence of Desulvovibrio piger (ATCC 29098).</title>
        <authorList>
            <person name="Sudarsanam P."/>
            <person name="Ley R."/>
            <person name="Guruge J."/>
            <person name="Turnbaugh P.J."/>
            <person name="Mahowald M."/>
            <person name="Liep D."/>
            <person name="Gordon J."/>
        </authorList>
    </citation>
    <scope>NUCLEOTIDE SEQUENCE [LARGE SCALE GENOMIC DNA]</scope>
    <source>
        <strain evidence="3 4">ATCC 29098</strain>
    </source>
</reference>
<keyword evidence="1" id="KW-0472">Membrane</keyword>
<dbReference type="HOGENOM" id="CLU_044466_0_0_7"/>
<dbReference type="Proteomes" id="UP000003676">
    <property type="component" value="Unassembled WGS sequence"/>
</dbReference>
<feature type="transmembrane region" description="Helical" evidence="1">
    <location>
        <begin position="130"/>
        <end position="152"/>
    </location>
</feature>
<feature type="transmembrane region" description="Helical" evidence="1">
    <location>
        <begin position="214"/>
        <end position="233"/>
    </location>
</feature>
<proteinExistence type="predicted"/>
<comment type="caution">
    <text evidence="3">The sequence shown here is derived from an EMBL/GenBank/DDBJ whole genome shotgun (WGS) entry which is preliminary data.</text>
</comment>